<organism evidence="2 3">
    <name type="scientific">Candidatus Fimihabitans intestinipullorum</name>
    <dbReference type="NCBI Taxonomy" id="2840820"/>
    <lineage>
        <taxon>Bacteria</taxon>
        <taxon>Bacillati</taxon>
        <taxon>Mycoplasmatota</taxon>
        <taxon>Mycoplasmatota incertae sedis</taxon>
        <taxon>Candidatus Fimihabitans</taxon>
    </lineage>
</organism>
<dbReference type="AlphaFoldDB" id="A0A9D1HX75"/>
<name>A0A9D1HX75_9BACT</name>
<feature type="region of interest" description="Disordered" evidence="1">
    <location>
        <begin position="546"/>
        <end position="577"/>
    </location>
</feature>
<evidence type="ECO:0000313" key="3">
    <source>
        <dbReference type="Proteomes" id="UP000824087"/>
    </source>
</evidence>
<proteinExistence type="predicted"/>
<gene>
    <name evidence="2" type="ORF">IAD49_05005</name>
</gene>
<evidence type="ECO:0000256" key="1">
    <source>
        <dbReference type="SAM" id="MobiDB-lite"/>
    </source>
</evidence>
<reference evidence="2" key="2">
    <citation type="journal article" date="2021" name="PeerJ">
        <title>Extensive microbial diversity within the chicken gut microbiome revealed by metagenomics and culture.</title>
        <authorList>
            <person name="Gilroy R."/>
            <person name="Ravi A."/>
            <person name="Getino M."/>
            <person name="Pursley I."/>
            <person name="Horton D.L."/>
            <person name="Alikhan N.F."/>
            <person name="Baker D."/>
            <person name="Gharbi K."/>
            <person name="Hall N."/>
            <person name="Watson M."/>
            <person name="Adriaenssens E.M."/>
            <person name="Foster-Nyarko E."/>
            <person name="Jarju S."/>
            <person name="Secka A."/>
            <person name="Antonio M."/>
            <person name="Oren A."/>
            <person name="Chaudhuri R.R."/>
            <person name="La Ragione R."/>
            <person name="Hildebrand F."/>
            <person name="Pallen M.J."/>
        </authorList>
    </citation>
    <scope>NUCLEOTIDE SEQUENCE</scope>
    <source>
        <strain evidence="2">CHK197-8231</strain>
    </source>
</reference>
<reference evidence="2" key="1">
    <citation type="submission" date="2020-10" db="EMBL/GenBank/DDBJ databases">
        <authorList>
            <person name="Gilroy R."/>
        </authorList>
    </citation>
    <scope>NUCLEOTIDE SEQUENCE</scope>
    <source>
        <strain evidence="2">CHK197-8231</strain>
    </source>
</reference>
<comment type="caution">
    <text evidence="2">The sequence shown here is derived from an EMBL/GenBank/DDBJ whole genome shotgun (WGS) entry which is preliminary data.</text>
</comment>
<dbReference type="Proteomes" id="UP000824087">
    <property type="component" value="Unassembled WGS sequence"/>
</dbReference>
<evidence type="ECO:0000313" key="2">
    <source>
        <dbReference type="EMBL" id="HIU22920.1"/>
    </source>
</evidence>
<dbReference type="EMBL" id="DVML01000027">
    <property type="protein sequence ID" value="HIU22920.1"/>
    <property type="molecule type" value="Genomic_DNA"/>
</dbReference>
<accession>A0A9D1HX75</accession>
<protein>
    <submittedName>
        <fullName evidence="2">Uncharacterized protein</fullName>
    </submittedName>
</protein>
<sequence length="724" mass="83344">MKKIMTYIAVVVSIIGLGYYVTVESTSNVKAAPVPEDGLCETPKEFTGETITYRPNRYCKTTCKPKGTTSFPNTVQTVNVDQTVNAGGQFQWEEVRIKTELDCETEINYDQWYRDYNNAVKKLKQALKMVFREAHQYQSDDDTRTACEIRKYSGACKTVNKSKYDEEVKHYRKYIAQLNNIESFSEELSGIKQVEAIAEAAEIRYRNWTELGELVVIDEMPLSQCDKDPTDPREVRCIQCGYWYDEEDGMCKKRDYKRVEKYCVQSYSKEEGTIHTYQNWRCGDTADTCHPTGPRQKYCSISKPYWDDEEFDKYWVMVLREAYTTLTSLRNNGLLGQLQTCNDNGFEKIYKQVEDPRTIVHYDEPMGKYTDAKNLRLITKKVSGPTYTEDPNGTIYVSNGTQNLPKITSDIDSVLKSYASFTPEEIALMWSSNRVYTESITSDYAKWAKYKVKGKITTEYKYEMPEGFYRYTEKPNGNVQHASQLKQSVLESGNYIDIGFSNYPVHYTTPTGVYPISLTYNMPLVFDGDRLYTCIYRVKNKIACPEGECPDPNDETPPGYYDDPPEPEDPNDPKDPFSGLNVVYRPISLSEPFHYRNGKVRPAGSNWTTEDVTTYIHNNRNQNNDKVYDTSPIYEFTLDAMDISEIRKYNSSHEFSDFELVCKGTDSSGKSIGTRCYSDFLKNYYNRLDAKGSCVNTRVSNFYRCANKPADQDKEAINKAQGKS</sequence>